<evidence type="ECO:0000256" key="2">
    <source>
        <dbReference type="ARBA" id="ARBA00004370"/>
    </source>
</evidence>
<dbReference type="Gene3D" id="1.20.1070.10">
    <property type="entry name" value="Rhodopsin 7-helix transmembrane proteins"/>
    <property type="match status" value="1"/>
</dbReference>
<feature type="transmembrane region" description="Helical" evidence="9">
    <location>
        <begin position="200"/>
        <end position="230"/>
    </location>
</feature>
<dbReference type="CDD" id="cd14995">
    <property type="entry name" value="7tmA_TRH-R"/>
    <property type="match status" value="1"/>
</dbReference>
<dbReference type="SMART" id="SM01381">
    <property type="entry name" value="7TM_GPCR_Srsx"/>
    <property type="match status" value="1"/>
</dbReference>
<organism evidence="11 12">
    <name type="scientific">Crassostrea virginica</name>
    <name type="common">Eastern oyster</name>
    <dbReference type="NCBI Taxonomy" id="6565"/>
    <lineage>
        <taxon>Eukaryota</taxon>
        <taxon>Metazoa</taxon>
        <taxon>Spiralia</taxon>
        <taxon>Lophotrochozoa</taxon>
        <taxon>Mollusca</taxon>
        <taxon>Bivalvia</taxon>
        <taxon>Autobranchia</taxon>
        <taxon>Pteriomorphia</taxon>
        <taxon>Ostreida</taxon>
        <taxon>Ostreoidea</taxon>
        <taxon>Ostreidae</taxon>
        <taxon>Crassostrea</taxon>
    </lineage>
</organism>
<evidence type="ECO:0000256" key="8">
    <source>
        <dbReference type="RuleBase" id="RU000688"/>
    </source>
</evidence>
<keyword evidence="6 9" id="KW-0472">Membrane</keyword>
<evidence type="ECO:0000256" key="9">
    <source>
        <dbReference type="SAM" id="Phobius"/>
    </source>
</evidence>
<feature type="transmembrane region" description="Helical" evidence="9">
    <location>
        <begin position="262"/>
        <end position="278"/>
    </location>
</feature>
<evidence type="ECO:0000256" key="5">
    <source>
        <dbReference type="ARBA" id="ARBA00022989"/>
    </source>
</evidence>
<comment type="subcellular location">
    <subcellularLocation>
        <location evidence="2">Membrane</location>
    </subcellularLocation>
</comment>
<protein>
    <recommendedName>
        <fullName evidence="3">Thyrotropin-releasing hormone receptor</fullName>
    </recommendedName>
    <alternativeName>
        <fullName evidence="7">Thyroliberin receptor</fullName>
    </alternativeName>
</protein>
<keyword evidence="8" id="KW-0807">Transducer</keyword>
<keyword evidence="8" id="KW-0675">Receptor</keyword>
<dbReference type="PRINTS" id="PR01846">
    <property type="entry name" value="TRHRFAMILY"/>
</dbReference>
<dbReference type="PROSITE" id="PS00237">
    <property type="entry name" value="G_PROTEIN_RECEP_F1_1"/>
    <property type="match status" value="1"/>
</dbReference>
<feature type="transmembrane region" description="Helical" evidence="9">
    <location>
        <begin position="73"/>
        <end position="94"/>
    </location>
</feature>
<sequence length="401" mass="45063">MSTNLCLTVNESWRPLGVDNSSGLTNTPGDYPLLYQVISVIIGVVIFLVGMLGNILVIVVVCRTKCMLTPTNCYLLSLSVADCLVLLSATLPSIPEPFFHTGEWPWGRVTCSLLVFLQYLGVQASSLSITMFTIERYIAVCHPMKAQRMCTVQRAKRIIIAIWIFTTLYCAPWLGLTAVVPNPRTGVSQCVHRLERGKYLAYYLTDLIAFYIVPLLVSGVLYVLIARILFINTIPRSKSQEQQCAKDRCRIKTSTSSSRKQVVRMLIVIFGVFAILWMPYRVMVVYNSFASVKYRDPWFLLFCRIMVYINSAINPILYNAMSVKFRRAFQNILCCAVGKLNHGSDAYTEYTTDQKRGAARLNKRAGGMEKSYLLMPPNKQGKNLSMESITLTESDGGKVAI</sequence>
<dbReference type="Proteomes" id="UP000694844">
    <property type="component" value="Chromosome 5"/>
</dbReference>
<dbReference type="PANTHER" id="PTHR46061">
    <property type="entry name" value="THYROTROPIN-RELEASING HORMONE RECEPTOR"/>
    <property type="match status" value="1"/>
</dbReference>
<evidence type="ECO:0000313" key="12">
    <source>
        <dbReference type="RefSeq" id="XP_022338881.1"/>
    </source>
</evidence>
<feature type="transmembrane region" description="Helical" evidence="9">
    <location>
        <begin position="298"/>
        <end position="318"/>
    </location>
</feature>
<dbReference type="Pfam" id="PF00001">
    <property type="entry name" value="7tm_1"/>
    <property type="match status" value="1"/>
</dbReference>
<dbReference type="SUPFAM" id="SSF81321">
    <property type="entry name" value="Family A G protein-coupled receptor-like"/>
    <property type="match status" value="1"/>
</dbReference>
<dbReference type="KEGG" id="cvn:111134273"/>
<evidence type="ECO:0000259" key="10">
    <source>
        <dbReference type="PROSITE" id="PS50262"/>
    </source>
</evidence>
<keyword evidence="5 9" id="KW-1133">Transmembrane helix</keyword>
<evidence type="ECO:0000256" key="4">
    <source>
        <dbReference type="ARBA" id="ARBA00022692"/>
    </source>
</evidence>
<dbReference type="PROSITE" id="PS50262">
    <property type="entry name" value="G_PROTEIN_RECEP_F1_2"/>
    <property type="match status" value="1"/>
</dbReference>
<comment type="function">
    <text evidence="1">Receptor for thyrotropin-releasing hormone (TRH). Upon ligand binding, this G-protein-coupled receptor triggers activation of the phosphatidylinositol (IP3)-calcium-protein kinase C (PKC) pathway.</text>
</comment>
<evidence type="ECO:0000256" key="6">
    <source>
        <dbReference type="ARBA" id="ARBA00023136"/>
    </source>
</evidence>
<feature type="transmembrane region" description="Helical" evidence="9">
    <location>
        <begin position="114"/>
        <end position="138"/>
    </location>
</feature>
<proteinExistence type="inferred from homology"/>
<evidence type="ECO:0000256" key="3">
    <source>
        <dbReference type="ARBA" id="ARBA00018873"/>
    </source>
</evidence>
<keyword evidence="4 8" id="KW-0812">Transmembrane</keyword>
<dbReference type="GO" id="GO:0016020">
    <property type="term" value="C:membrane"/>
    <property type="evidence" value="ECO:0007669"/>
    <property type="project" value="UniProtKB-SubCell"/>
</dbReference>
<dbReference type="OrthoDB" id="5987936at2759"/>
<feature type="domain" description="G-protein coupled receptors family 1 profile" evidence="10">
    <location>
        <begin position="53"/>
        <end position="318"/>
    </location>
</feature>
<dbReference type="AlphaFoldDB" id="A0A8B8EGW1"/>
<keyword evidence="11" id="KW-1185">Reference proteome</keyword>
<dbReference type="PRINTS" id="PR00751">
    <property type="entry name" value="THYROLIBRINR"/>
</dbReference>
<evidence type="ECO:0000256" key="7">
    <source>
        <dbReference type="ARBA" id="ARBA00032251"/>
    </source>
</evidence>
<dbReference type="GeneID" id="111134273"/>
<gene>
    <name evidence="12" type="primary">LOC111134273</name>
</gene>
<feature type="transmembrane region" description="Helical" evidence="9">
    <location>
        <begin position="33"/>
        <end position="61"/>
    </location>
</feature>
<keyword evidence="8" id="KW-0297">G-protein coupled receptor</keyword>
<feature type="transmembrane region" description="Helical" evidence="9">
    <location>
        <begin position="158"/>
        <end position="180"/>
    </location>
</feature>
<name>A0A8B8EGW1_CRAVI</name>
<comment type="similarity">
    <text evidence="8">Belongs to the G-protein coupled receptor 1 family.</text>
</comment>
<evidence type="ECO:0000256" key="1">
    <source>
        <dbReference type="ARBA" id="ARBA00004100"/>
    </source>
</evidence>
<dbReference type="InterPro" id="IPR000276">
    <property type="entry name" value="GPCR_Rhodpsn"/>
</dbReference>
<dbReference type="PANTHER" id="PTHR46061:SF3">
    <property type="entry name" value="THYROTROPIN-RELEASING HORMONE RECEPTOR"/>
    <property type="match status" value="1"/>
</dbReference>
<dbReference type="GO" id="GO:0004997">
    <property type="term" value="F:thyrotropin-releasing hormone receptor activity"/>
    <property type="evidence" value="ECO:0007669"/>
    <property type="project" value="InterPro"/>
</dbReference>
<reference evidence="12" key="1">
    <citation type="submission" date="2025-08" db="UniProtKB">
        <authorList>
            <consortium name="RefSeq"/>
        </authorList>
    </citation>
    <scope>IDENTIFICATION</scope>
    <source>
        <tissue evidence="12">Whole sample</tissue>
    </source>
</reference>
<evidence type="ECO:0000313" key="11">
    <source>
        <dbReference type="Proteomes" id="UP000694844"/>
    </source>
</evidence>
<accession>A0A8B8EGW1</accession>
<dbReference type="InterPro" id="IPR002120">
    <property type="entry name" value="TRH_rcpt_1"/>
</dbReference>
<dbReference type="PRINTS" id="PR00237">
    <property type="entry name" value="GPCRRHODOPSN"/>
</dbReference>
<dbReference type="InterPro" id="IPR017452">
    <property type="entry name" value="GPCR_Rhodpsn_7TM"/>
</dbReference>
<dbReference type="RefSeq" id="XP_022338881.1">
    <property type="nucleotide sequence ID" value="XM_022483173.1"/>
</dbReference>